<dbReference type="InterPro" id="IPR003615">
    <property type="entry name" value="HNH_nuc"/>
</dbReference>
<feature type="compositionally biased region" description="Basic residues" evidence="1">
    <location>
        <begin position="1"/>
        <end position="10"/>
    </location>
</feature>
<dbReference type="Gene3D" id="1.10.30.50">
    <property type="match status" value="1"/>
</dbReference>
<name>A0AAV9C725_ACOCL</name>
<keyword evidence="3" id="KW-1185">Reference proteome</keyword>
<dbReference type="PANTHER" id="PTHR33427:SF3">
    <property type="entry name" value="HNH ENDONUCLEASE"/>
    <property type="match status" value="1"/>
</dbReference>
<dbReference type="CDD" id="cd00085">
    <property type="entry name" value="HNHc"/>
    <property type="match status" value="1"/>
</dbReference>
<comment type="caution">
    <text evidence="2">The sequence shown here is derived from an EMBL/GenBank/DDBJ whole genome shotgun (WGS) entry which is preliminary data.</text>
</comment>
<evidence type="ECO:0000313" key="2">
    <source>
        <dbReference type="EMBL" id="KAK1284089.1"/>
    </source>
</evidence>
<protein>
    <recommendedName>
        <fullName evidence="4">HNH endonuclease</fullName>
    </recommendedName>
</protein>
<reference evidence="2" key="2">
    <citation type="submission" date="2023-06" db="EMBL/GenBank/DDBJ databases">
        <authorList>
            <person name="Ma L."/>
            <person name="Liu K.-W."/>
            <person name="Li Z."/>
            <person name="Hsiao Y.-Y."/>
            <person name="Qi Y."/>
            <person name="Fu T."/>
            <person name="Tang G."/>
            <person name="Zhang D."/>
            <person name="Sun W.-H."/>
            <person name="Liu D.-K."/>
            <person name="Li Y."/>
            <person name="Chen G.-Z."/>
            <person name="Liu X.-D."/>
            <person name="Liao X.-Y."/>
            <person name="Jiang Y.-T."/>
            <person name="Yu X."/>
            <person name="Hao Y."/>
            <person name="Huang J."/>
            <person name="Zhao X.-W."/>
            <person name="Ke S."/>
            <person name="Chen Y.-Y."/>
            <person name="Wu W.-L."/>
            <person name="Hsu J.-L."/>
            <person name="Lin Y.-F."/>
            <person name="Huang M.-D."/>
            <person name="Li C.-Y."/>
            <person name="Huang L."/>
            <person name="Wang Z.-W."/>
            <person name="Zhao X."/>
            <person name="Zhong W.-Y."/>
            <person name="Peng D.-H."/>
            <person name="Ahmad S."/>
            <person name="Lan S."/>
            <person name="Zhang J.-S."/>
            <person name="Tsai W.-C."/>
            <person name="Van De Peer Y."/>
            <person name="Liu Z.-J."/>
        </authorList>
    </citation>
    <scope>NUCLEOTIDE SEQUENCE</scope>
    <source>
        <strain evidence="2">CP</strain>
        <tissue evidence="2">Leaves</tissue>
    </source>
</reference>
<dbReference type="PANTHER" id="PTHR33427">
    <property type="entry name" value="HNH ENDONUCLEASE"/>
    <property type="match status" value="1"/>
</dbReference>
<reference evidence="2" key="1">
    <citation type="journal article" date="2023" name="Nat. Commun.">
        <title>Diploid and tetraploid genomes of Acorus and the evolution of monocots.</title>
        <authorList>
            <person name="Ma L."/>
            <person name="Liu K.W."/>
            <person name="Li Z."/>
            <person name="Hsiao Y.Y."/>
            <person name="Qi Y."/>
            <person name="Fu T."/>
            <person name="Tang G.D."/>
            <person name="Zhang D."/>
            <person name="Sun W.H."/>
            <person name="Liu D.K."/>
            <person name="Li Y."/>
            <person name="Chen G.Z."/>
            <person name="Liu X.D."/>
            <person name="Liao X.Y."/>
            <person name="Jiang Y.T."/>
            <person name="Yu X."/>
            <person name="Hao Y."/>
            <person name="Huang J."/>
            <person name="Zhao X.W."/>
            <person name="Ke S."/>
            <person name="Chen Y.Y."/>
            <person name="Wu W.L."/>
            <person name="Hsu J.L."/>
            <person name="Lin Y.F."/>
            <person name="Huang M.D."/>
            <person name="Li C.Y."/>
            <person name="Huang L."/>
            <person name="Wang Z.W."/>
            <person name="Zhao X."/>
            <person name="Zhong W.Y."/>
            <person name="Peng D.H."/>
            <person name="Ahmad S."/>
            <person name="Lan S."/>
            <person name="Zhang J.S."/>
            <person name="Tsai W.C."/>
            <person name="Van de Peer Y."/>
            <person name="Liu Z.J."/>
        </authorList>
    </citation>
    <scope>NUCLEOTIDE SEQUENCE</scope>
    <source>
        <strain evidence="2">CP</strain>
    </source>
</reference>
<evidence type="ECO:0008006" key="4">
    <source>
        <dbReference type="Google" id="ProtNLM"/>
    </source>
</evidence>
<proteinExistence type="predicted"/>
<dbReference type="Proteomes" id="UP001180020">
    <property type="component" value="Unassembled WGS sequence"/>
</dbReference>
<feature type="region of interest" description="Disordered" evidence="1">
    <location>
        <begin position="1"/>
        <end position="33"/>
    </location>
</feature>
<gene>
    <name evidence="2" type="ORF">QJS10_CPB21g00609</name>
</gene>
<accession>A0AAV9C725</accession>
<evidence type="ECO:0000256" key="1">
    <source>
        <dbReference type="SAM" id="MobiDB-lite"/>
    </source>
</evidence>
<dbReference type="EMBL" id="JAUJYO010000021">
    <property type="protein sequence ID" value="KAK1284089.1"/>
    <property type="molecule type" value="Genomic_DNA"/>
</dbReference>
<dbReference type="AlphaFoldDB" id="A0AAV9C725"/>
<feature type="compositionally biased region" description="Low complexity" evidence="1">
    <location>
        <begin position="11"/>
        <end position="22"/>
    </location>
</feature>
<sequence length="196" mass="22517">MSPRNQRKRSASSPSRPRAPFEPSEPAPGPNSSAYLRAVSLEEAETANREAEWGVFERNPRSFPYWVKQQCWDKAEKVKGRDPERWRRDPLGNLVFRKLVGCLGCLCHDYDHILPFSKGGKSTLENCQVLQAKVNRSKGIRQRYPMQISYRRVHIVVFQGVTWISWKCQPLAMLVAEKIQEVVGSNDPMMELTICI</sequence>
<evidence type="ECO:0000313" key="3">
    <source>
        <dbReference type="Proteomes" id="UP001180020"/>
    </source>
</evidence>
<organism evidence="2 3">
    <name type="scientific">Acorus calamus</name>
    <name type="common">Sweet flag</name>
    <dbReference type="NCBI Taxonomy" id="4465"/>
    <lineage>
        <taxon>Eukaryota</taxon>
        <taxon>Viridiplantae</taxon>
        <taxon>Streptophyta</taxon>
        <taxon>Embryophyta</taxon>
        <taxon>Tracheophyta</taxon>
        <taxon>Spermatophyta</taxon>
        <taxon>Magnoliopsida</taxon>
        <taxon>Liliopsida</taxon>
        <taxon>Acoraceae</taxon>
        <taxon>Acorus</taxon>
    </lineage>
</organism>